<evidence type="ECO:0000313" key="3">
    <source>
        <dbReference type="EMBL" id="GEK81334.1"/>
    </source>
</evidence>
<dbReference type="AlphaFoldDB" id="A0AA87REB5"/>
<feature type="compositionally biased region" description="Low complexity" evidence="1">
    <location>
        <begin position="27"/>
        <end position="62"/>
    </location>
</feature>
<proteinExistence type="predicted"/>
<keyword evidence="2" id="KW-0732">Signal</keyword>
<feature type="region of interest" description="Disordered" evidence="1">
    <location>
        <begin position="27"/>
        <end position="134"/>
    </location>
</feature>
<sequence>MHASIRRTTTALAALAAATLLVACAQSAPQQTPAAPSAAATSASAPAPDAGPGTTPDATTDAVPTRVATVTGPDAEPASPASVAPRTEEDASPPPQASEAPAEEPGPVEQRPAPMPVHPGAFTTQYGSASFTMPAGWSGTDRSWSVPDPDTGSPTWINIVELDGPGVRLSYLDTPQFGGSWSFDPERWQGVDARPVGDDDLAQAFWTVEHDRYVPRVALTFLEAPNDWGFEEGAVRSPVWFGDSASNYRFEAAFDERPSFASEAEAVEFLQSPVAVAALEAIASIELTGIDGHTMP</sequence>
<accession>A0AA87REB5</accession>
<evidence type="ECO:0000313" key="4">
    <source>
        <dbReference type="Proteomes" id="UP000321749"/>
    </source>
</evidence>
<feature type="compositionally biased region" description="Low complexity" evidence="1">
    <location>
        <begin position="97"/>
        <end position="109"/>
    </location>
</feature>
<organism evidence="3 4">
    <name type="scientific">Agrococcus baldri</name>
    <dbReference type="NCBI Taxonomy" id="153730"/>
    <lineage>
        <taxon>Bacteria</taxon>
        <taxon>Bacillati</taxon>
        <taxon>Actinomycetota</taxon>
        <taxon>Actinomycetes</taxon>
        <taxon>Micrococcales</taxon>
        <taxon>Microbacteriaceae</taxon>
        <taxon>Agrococcus</taxon>
    </lineage>
</organism>
<evidence type="ECO:0000256" key="2">
    <source>
        <dbReference type="SAM" id="SignalP"/>
    </source>
</evidence>
<dbReference type="RefSeq" id="WP_146796698.1">
    <property type="nucleotide sequence ID" value="NZ_BJUU01000025.1"/>
</dbReference>
<feature type="chain" id="PRO_5041704062" description="Lipoprotein" evidence="2">
    <location>
        <begin position="28"/>
        <end position="296"/>
    </location>
</feature>
<comment type="caution">
    <text evidence="3">The sequence shown here is derived from an EMBL/GenBank/DDBJ whole genome shotgun (WGS) entry which is preliminary data.</text>
</comment>
<dbReference type="PROSITE" id="PS51257">
    <property type="entry name" value="PROKAR_LIPOPROTEIN"/>
    <property type="match status" value="1"/>
</dbReference>
<dbReference type="Proteomes" id="UP000321749">
    <property type="component" value="Unassembled WGS sequence"/>
</dbReference>
<protein>
    <recommendedName>
        <fullName evidence="5">Lipoprotein</fullName>
    </recommendedName>
</protein>
<gene>
    <name evidence="3" type="ORF">ABA31_26850</name>
</gene>
<evidence type="ECO:0000256" key="1">
    <source>
        <dbReference type="SAM" id="MobiDB-lite"/>
    </source>
</evidence>
<feature type="signal peptide" evidence="2">
    <location>
        <begin position="1"/>
        <end position="27"/>
    </location>
</feature>
<dbReference type="EMBL" id="BJUU01000025">
    <property type="protein sequence ID" value="GEK81334.1"/>
    <property type="molecule type" value="Genomic_DNA"/>
</dbReference>
<evidence type="ECO:0008006" key="5">
    <source>
        <dbReference type="Google" id="ProtNLM"/>
    </source>
</evidence>
<feature type="compositionally biased region" description="Polar residues" evidence="1">
    <location>
        <begin position="122"/>
        <end position="131"/>
    </location>
</feature>
<name>A0AA87REB5_9MICO</name>
<keyword evidence="4" id="KW-1185">Reference proteome</keyword>
<reference evidence="3 4" key="1">
    <citation type="submission" date="2019-07" db="EMBL/GenBank/DDBJ databases">
        <title>Whole genome shotgun sequence of Agrococcus baldri NBRC 103055.</title>
        <authorList>
            <person name="Hosoyama A."/>
            <person name="Uohara A."/>
            <person name="Ohji S."/>
            <person name="Ichikawa N."/>
        </authorList>
    </citation>
    <scope>NUCLEOTIDE SEQUENCE [LARGE SCALE GENOMIC DNA]</scope>
    <source>
        <strain evidence="3 4">NBRC 103055</strain>
    </source>
</reference>